<reference evidence="1" key="1">
    <citation type="submission" date="2018-01" db="EMBL/GenBank/DDBJ databases">
        <authorList>
            <person name="Mao J.F."/>
        </authorList>
    </citation>
    <scope>NUCLEOTIDE SEQUENCE</scope>
    <source>
        <strain evidence="1">Huo1</strain>
        <tissue evidence="1">Leaf</tissue>
    </source>
</reference>
<gene>
    <name evidence="1" type="ORF">SASPL_154839</name>
</gene>
<dbReference type="Proteomes" id="UP000298416">
    <property type="component" value="Unassembled WGS sequence"/>
</dbReference>
<name>A0A8X8W0R8_SALSN</name>
<keyword evidence="2" id="KW-1185">Reference proteome</keyword>
<dbReference type="PANTHER" id="PTHR14237:SF50">
    <property type="entry name" value="OS11G0487100 PROTEIN"/>
    <property type="match status" value="1"/>
</dbReference>
<organism evidence="1">
    <name type="scientific">Salvia splendens</name>
    <name type="common">Scarlet sage</name>
    <dbReference type="NCBI Taxonomy" id="180675"/>
    <lineage>
        <taxon>Eukaryota</taxon>
        <taxon>Viridiplantae</taxon>
        <taxon>Streptophyta</taxon>
        <taxon>Embryophyta</taxon>
        <taxon>Tracheophyta</taxon>
        <taxon>Spermatophyta</taxon>
        <taxon>Magnoliopsida</taxon>
        <taxon>eudicotyledons</taxon>
        <taxon>Gunneridae</taxon>
        <taxon>Pentapetalae</taxon>
        <taxon>asterids</taxon>
        <taxon>lamiids</taxon>
        <taxon>Lamiales</taxon>
        <taxon>Lamiaceae</taxon>
        <taxon>Nepetoideae</taxon>
        <taxon>Mentheae</taxon>
        <taxon>Salviinae</taxon>
        <taxon>Salvia</taxon>
        <taxon>Salvia subgen. Calosphace</taxon>
        <taxon>core Calosphace</taxon>
    </lineage>
</organism>
<dbReference type="PANTHER" id="PTHR14237">
    <property type="entry name" value="MOLYBDOPTERIN COFACTOR SULFURASE MOSC"/>
    <property type="match status" value="1"/>
</dbReference>
<evidence type="ECO:0000313" key="1">
    <source>
        <dbReference type="EMBL" id="KAG6385956.1"/>
    </source>
</evidence>
<evidence type="ECO:0000313" key="2">
    <source>
        <dbReference type="Proteomes" id="UP000298416"/>
    </source>
</evidence>
<accession>A0A8X8W0R8</accession>
<sequence length="219" mass="25045">MEKNNEKHAVMKVTKEEDMRKVLFSATESPTESSRPKQQEAHIVAEAISMLHGMDLRWLPSTREDFPAASLILRIHSWSHQDFSGLSILTKKSSFVGSFVSIPEIQARNKVLKHCGLLDEEYPVLFTQNYKDAMITHGLFSYLVEVNGTRYSMHWISEAHQNSWRVLLDATALVMGEDQLHLALYRPDFVLCTCSFFKAYLPLGKNKILRHVGLFCSSK</sequence>
<comment type="caution">
    <text evidence="1">The sequence shown here is derived from an EMBL/GenBank/DDBJ whole genome shotgun (WGS) entry which is preliminary data.</text>
</comment>
<dbReference type="AlphaFoldDB" id="A0A8X8W0R8"/>
<dbReference type="EMBL" id="PNBA02000022">
    <property type="protein sequence ID" value="KAG6385956.1"/>
    <property type="molecule type" value="Genomic_DNA"/>
</dbReference>
<protein>
    <submittedName>
        <fullName evidence="1">Uncharacterized protein</fullName>
    </submittedName>
</protein>
<proteinExistence type="predicted"/>
<reference evidence="1" key="2">
    <citation type="submission" date="2020-08" db="EMBL/GenBank/DDBJ databases">
        <title>Plant Genome Project.</title>
        <authorList>
            <person name="Zhang R.-G."/>
        </authorList>
    </citation>
    <scope>NUCLEOTIDE SEQUENCE</scope>
    <source>
        <strain evidence="1">Huo1</strain>
        <tissue evidence="1">Leaf</tissue>
    </source>
</reference>